<dbReference type="RefSeq" id="WP_166530770.1">
    <property type="nucleotide sequence ID" value="NZ_JAGSOT010000059.1"/>
</dbReference>
<dbReference type="EMBL" id="JAGSOT010000059">
    <property type="protein sequence ID" value="MBR7797558.1"/>
    <property type="molecule type" value="Genomic_DNA"/>
</dbReference>
<accession>A0A941E287</accession>
<dbReference type="PROSITE" id="PS00455">
    <property type="entry name" value="AMP_BINDING"/>
    <property type="match status" value="1"/>
</dbReference>
<dbReference type="PANTHER" id="PTHR42921">
    <property type="entry name" value="ACETOACETYL-COA SYNTHETASE"/>
    <property type="match status" value="1"/>
</dbReference>
<dbReference type="InterPro" id="IPR020845">
    <property type="entry name" value="AMP-binding_CS"/>
</dbReference>
<dbReference type="PANTHER" id="PTHR42921:SF1">
    <property type="entry name" value="ACETOACETYL-COA SYNTHETASE"/>
    <property type="match status" value="1"/>
</dbReference>
<evidence type="ECO:0000259" key="6">
    <source>
        <dbReference type="Pfam" id="PF13193"/>
    </source>
</evidence>
<dbReference type="Pfam" id="PF00501">
    <property type="entry name" value="AMP-binding"/>
    <property type="match status" value="1"/>
</dbReference>
<dbReference type="GO" id="GO:0006629">
    <property type="term" value="P:lipid metabolic process"/>
    <property type="evidence" value="ECO:0007669"/>
    <property type="project" value="InterPro"/>
</dbReference>
<evidence type="ECO:0000256" key="3">
    <source>
        <dbReference type="ARBA" id="ARBA00022741"/>
    </source>
</evidence>
<comment type="similarity">
    <text evidence="1">Belongs to the ATP-dependent AMP-binding enzyme family.</text>
</comment>
<sequence>MKQVSEGTLLWEPSNERKKNSKINHYIHWLKQHKGLDFQNYHSLWKWSVNEIEAFWSSIWEYFEIKAKDTYQTVLTSHQMPGAKWFPEATLNYTEHIFNKRAFSEQPAIIHTSEIRTTTEVTWQKLYQDTVAMQHTLKNLGINKGDRVVAYVPNIYESVVAFLATASLGAIWSSASPDFGTQSVIDRFQQIEPKVFFTVDGYRYGGKDFDRTEVASTIEASLPTLEATIAIPYLDKEATFQQLPSVTLWKEAIPSQHQDQRLSFEYVSFNDPLWVLFSSGTTGKPKPIVQSQGGILLEHLKALTFHVDLGEDDRFFWFTTTGWMMWNFLISGLLTGSTIILYDGNPGYPTKEKLWKLAEETKMTVLGTSASYITACMKDTFQPKELFNLRYLKNISSTGSPLPPEGFQWCYENVKKDIWIASASGGTDVCTAFILGCPILPVYAGELQCRGLGAKIESFNEQGQPEIENVGELVLTEPFPSMPIYFWNDTNGSRLHDSYFDVFPGIWCHGDYLKITERNTCIIYGRSDATINRGGIRIGTSEIYRAVDHVQEVADSLIVDIPKIDGDSFVPLFVVMKEGYELTTEIEESIKKHIRTHCSPRHVPTGIHQVSDLPKTLNGKKLEIPVKKLLMGKPAEQVVNKGALSNADSLESFVAFAQQLKA</sequence>
<dbReference type="InterPro" id="IPR042099">
    <property type="entry name" value="ANL_N_sf"/>
</dbReference>
<evidence type="ECO:0000259" key="7">
    <source>
        <dbReference type="Pfam" id="PF16177"/>
    </source>
</evidence>
<keyword evidence="9" id="KW-1185">Reference proteome</keyword>
<dbReference type="InterPro" id="IPR045851">
    <property type="entry name" value="AMP-bd_C_sf"/>
</dbReference>
<keyword evidence="2 8" id="KW-0436">Ligase</keyword>
<dbReference type="Proteomes" id="UP000675284">
    <property type="component" value="Unassembled WGS sequence"/>
</dbReference>
<organism evidence="8 9">
    <name type="scientific">Virgibacillus salarius</name>
    <dbReference type="NCBI Taxonomy" id="447199"/>
    <lineage>
        <taxon>Bacteria</taxon>
        <taxon>Bacillati</taxon>
        <taxon>Bacillota</taxon>
        <taxon>Bacilli</taxon>
        <taxon>Bacillales</taxon>
        <taxon>Bacillaceae</taxon>
        <taxon>Virgibacillus</taxon>
    </lineage>
</organism>
<feature type="domain" description="AMP-dependent synthetase/ligase" evidence="5">
    <location>
        <begin position="104"/>
        <end position="478"/>
    </location>
</feature>
<evidence type="ECO:0000256" key="4">
    <source>
        <dbReference type="ARBA" id="ARBA00022840"/>
    </source>
</evidence>
<dbReference type="SUPFAM" id="SSF56801">
    <property type="entry name" value="Acetyl-CoA synthetase-like"/>
    <property type="match status" value="1"/>
</dbReference>
<evidence type="ECO:0000313" key="9">
    <source>
        <dbReference type="Proteomes" id="UP000675284"/>
    </source>
</evidence>
<keyword evidence="3" id="KW-0547">Nucleotide-binding</keyword>
<evidence type="ECO:0000313" key="8">
    <source>
        <dbReference type="EMBL" id="MBR7797558.1"/>
    </source>
</evidence>
<dbReference type="Pfam" id="PF16177">
    <property type="entry name" value="ACAS_N"/>
    <property type="match status" value="1"/>
</dbReference>
<dbReference type="AlphaFoldDB" id="A0A941E287"/>
<dbReference type="CDD" id="cd05943">
    <property type="entry name" value="AACS"/>
    <property type="match status" value="1"/>
</dbReference>
<feature type="domain" description="Acetyl-coenzyme A synthetase N-terminal" evidence="7">
    <location>
        <begin position="41"/>
        <end position="96"/>
    </location>
</feature>
<feature type="domain" description="AMP-binding enzyme C-terminal" evidence="6">
    <location>
        <begin position="549"/>
        <end position="620"/>
    </location>
</feature>
<dbReference type="InterPro" id="IPR032387">
    <property type="entry name" value="ACAS_N"/>
</dbReference>
<dbReference type="GO" id="GO:0005524">
    <property type="term" value="F:ATP binding"/>
    <property type="evidence" value="ECO:0007669"/>
    <property type="project" value="UniProtKB-KW"/>
</dbReference>
<dbReference type="GO" id="GO:0030729">
    <property type="term" value="F:acetoacetate-CoA ligase activity"/>
    <property type="evidence" value="ECO:0007669"/>
    <property type="project" value="UniProtKB-EC"/>
</dbReference>
<dbReference type="InterPro" id="IPR005914">
    <property type="entry name" value="Acac_CoA_synth"/>
</dbReference>
<dbReference type="Gene3D" id="3.40.50.12780">
    <property type="entry name" value="N-terminal domain of ligase-like"/>
    <property type="match status" value="1"/>
</dbReference>
<keyword evidence="4" id="KW-0067">ATP-binding</keyword>
<reference evidence="8" key="1">
    <citation type="submission" date="2021-04" db="EMBL/GenBank/DDBJ databases">
        <title>Isolation and polyphasic classification of algal microorganism.</title>
        <authorList>
            <person name="Wang S."/>
        </authorList>
    </citation>
    <scope>NUCLEOTIDE SEQUENCE</scope>
    <source>
        <strain evidence="8">720a</strain>
    </source>
</reference>
<comment type="caution">
    <text evidence="8">The sequence shown here is derived from an EMBL/GenBank/DDBJ whole genome shotgun (WGS) entry which is preliminary data.</text>
</comment>
<evidence type="ECO:0000259" key="5">
    <source>
        <dbReference type="Pfam" id="PF00501"/>
    </source>
</evidence>
<evidence type="ECO:0000256" key="2">
    <source>
        <dbReference type="ARBA" id="ARBA00022598"/>
    </source>
</evidence>
<dbReference type="Pfam" id="PF13193">
    <property type="entry name" value="AMP-binding_C"/>
    <property type="match status" value="1"/>
</dbReference>
<dbReference type="NCBIfam" id="NF002937">
    <property type="entry name" value="PRK03584.1"/>
    <property type="match status" value="1"/>
</dbReference>
<proteinExistence type="inferred from homology"/>
<evidence type="ECO:0000256" key="1">
    <source>
        <dbReference type="ARBA" id="ARBA00006432"/>
    </source>
</evidence>
<dbReference type="InterPro" id="IPR025110">
    <property type="entry name" value="AMP-bd_C"/>
</dbReference>
<gene>
    <name evidence="8" type="ORF">KCX74_16125</name>
</gene>
<dbReference type="EC" id="6.2.1.16" evidence="8"/>
<dbReference type="Gene3D" id="3.30.300.30">
    <property type="match status" value="1"/>
</dbReference>
<dbReference type="NCBIfam" id="TIGR01217">
    <property type="entry name" value="ac_ac_CoA_syn"/>
    <property type="match status" value="1"/>
</dbReference>
<dbReference type="InterPro" id="IPR000873">
    <property type="entry name" value="AMP-dep_synth/lig_dom"/>
</dbReference>
<name>A0A941E287_9BACI</name>
<protein>
    <submittedName>
        <fullName evidence="8">Acetoacetate--CoA ligase</fullName>
        <ecNumber evidence="8">6.2.1.16</ecNumber>
    </submittedName>
</protein>